<evidence type="ECO:0000313" key="2">
    <source>
        <dbReference type="Proteomes" id="UP000093943"/>
    </source>
</evidence>
<dbReference type="Proteomes" id="UP000093943">
    <property type="component" value="Unassembled WGS sequence"/>
</dbReference>
<dbReference type="RefSeq" id="WP_064923317.1">
    <property type="nucleotide sequence ID" value="NZ_LZJK01000130.1"/>
</dbReference>
<dbReference type="EMBL" id="LZKG01000009">
    <property type="protein sequence ID" value="OBI34101.1"/>
    <property type="molecule type" value="Genomic_DNA"/>
</dbReference>
<dbReference type="OrthoDB" id="4762541at2"/>
<name>A0A1A2YAK2_MYCSD</name>
<organism evidence="1 2">
    <name type="scientific">Mycolicibacter sinensis (strain JDM601)</name>
    <name type="common">Mycobacterium sinense</name>
    <dbReference type="NCBI Taxonomy" id="875328"/>
    <lineage>
        <taxon>Bacteria</taxon>
        <taxon>Bacillati</taxon>
        <taxon>Actinomycetota</taxon>
        <taxon>Actinomycetes</taxon>
        <taxon>Mycobacteriales</taxon>
        <taxon>Mycobacteriaceae</taxon>
        <taxon>Mycolicibacter</taxon>
    </lineage>
</organism>
<proteinExistence type="predicted"/>
<evidence type="ECO:0000313" key="1">
    <source>
        <dbReference type="EMBL" id="OBI34101.1"/>
    </source>
</evidence>
<comment type="caution">
    <text evidence="1">The sequence shown here is derived from an EMBL/GenBank/DDBJ whole genome shotgun (WGS) entry which is preliminary data.</text>
</comment>
<accession>A0A1A2YAK2</accession>
<gene>
    <name evidence="1" type="ORF">A5710_12270</name>
</gene>
<protein>
    <submittedName>
        <fullName evidence="1">Uncharacterized protein</fullName>
    </submittedName>
</protein>
<sequence length="283" mass="27766">MAKAGALAAGTALAGAALFGGVTVAPTVAAGLAGSVQHDYVLTADPFPTFEQSLQSLLDTLGYGNMGQVLGLFGTEANPINTSSDLSTLLAALNPDGTSLDTITGGLLSADLTAVLNDVQVGGVGLGDVPIDTLLGGFIGGDGANTSIGDLLGLFGLGQYAGLLDLPFLGLSPSDTLASVLNEMLGIGATTSLNDLLTDNGLGDATIASLLGIDPSAPWNEVISGITLGGTLSDPDGTGTLGGETLGALLTSLLPTGSDPVTDTTTLTDFLGDLGIFSMLGLG</sequence>
<dbReference type="AlphaFoldDB" id="A0A1A2YAK2"/>
<reference evidence="2" key="1">
    <citation type="submission" date="2016-06" db="EMBL/GenBank/DDBJ databases">
        <authorList>
            <person name="Sutton G."/>
            <person name="Brinkac L."/>
            <person name="Sanka R."/>
            <person name="Adams M."/>
            <person name="Lau E."/>
            <person name="Sam S."/>
            <person name="Sreng N."/>
            <person name="Him V."/>
            <person name="Kerleguer A."/>
            <person name="Cheng S."/>
        </authorList>
    </citation>
    <scope>NUCLEOTIDE SEQUENCE [LARGE SCALE GENOMIC DNA]</scope>
    <source>
        <strain evidence="2">E1876</strain>
    </source>
</reference>